<dbReference type="Proteomes" id="UP001139493">
    <property type="component" value="Unassembled WGS sequence"/>
</dbReference>
<keyword evidence="3" id="KW-1185">Reference proteome</keyword>
<feature type="transmembrane region" description="Helical" evidence="1">
    <location>
        <begin position="59"/>
        <end position="84"/>
    </location>
</feature>
<gene>
    <name evidence="2" type="ORF">APR03_003777</name>
</gene>
<keyword evidence="1" id="KW-0472">Membrane</keyword>
<evidence type="ECO:0000313" key="3">
    <source>
        <dbReference type="Proteomes" id="UP001139493"/>
    </source>
</evidence>
<protein>
    <submittedName>
        <fullName evidence="2">Uncharacterized protein</fullName>
    </submittedName>
</protein>
<reference evidence="2" key="1">
    <citation type="submission" date="2022-06" db="EMBL/GenBank/DDBJ databases">
        <title>Genomic Encyclopedia of Archaeal and Bacterial Type Strains, Phase II (KMG-II): from individual species to whole genera.</title>
        <authorList>
            <person name="Goeker M."/>
        </authorList>
    </citation>
    <scope>NUCLEOTIDE SEQUENCE</scope>
    <source>
        <strain evidence="2">DSM 26652</strain>
    </source>
</reference>
<evidence type="ECO:0000256" key="1">
    <source>
        <dbReference type="SAM" id="Phobius"/>
    </source>
</evidence>
<keyword evidence="1" id="KW-1133">Transmembrane helix</keyword>
<comment type="caution">
    <text evidence="2">The sequence shown here is derived from an EMBL/GenBank/DDBJ whole genome shotgun (WGS) entry which is preliminary data.</text>
</comment>
<feature type="transmembrane region" description="Helical" evidence="1">
    <location>
        <begin position="91"/>
        <end position="110"/>
    </location>
</feature>
<feature type="transmembrane region" description="Helical" evidence="1">
    <location>
        <begin position="12"/>
        <end position="39"/>
    </location>
</feature>
<organism evidence="2 3">
    <name type="scientific">Promicromonospora thailandica</name>
    <dbReference type="NCBI Taxonomy" id="765201"/>
    <lineage>
        <taxon>Bacteria</taxon>
        <taxon>Bacillati</taxon>
        <taxon>Actinomycetota</taxon>
        <taxon>Actinomycetes</taxon>
        <taxon>Micrococcales</taxon>
        <taxon>Promicromonosporaceae</taxon>
        <taxon>Promicromonospora</taxon>
    </lineage>
</organism>
<accession>A0A9X2GC46</accession>
<evidence type="ECO:0000313" key="2">
    <source>
        <dbReference type="EMBL" id="MCP2266411.1"/>
    </source>
</evidence>
<dbReference type="EMBL" id="JAMTCS010000012">
    <property type="protein sequence ID" value="MCP2266411.1"/>
    <property type="molecule type" value="Genomic_DNA"/>
</dbReference>
<keyword evidence="1" id="KW-0812">Transmembrane</keyword>
<dbReference type="RefSeq" id="WP_253838190.1">
    <property type="nucleotide sequence ID" value="NZ_JAMTCS010000012.1"/>
</dbReference>
<sequence>MTGTRIRTRLSGRVLATTAVAGGAALTVMTPFSVAVLLGLTTPRCGPVLFDACGAPSPWWVSAVYFLAAALLLAVPPVAALAVWRSSWSRAGLALGLLVLGLVVLAAPSWSSARHNDVVSVFTVRSSRDTFGPMPSAHPNDLGTDACAAAPNGMFERGPQACDRLQLP</sequence>
<dbReference type="AlphaFoldDB" id="A0A9X2GC46"/>
<name>A0A9X2GC46_9MICO</name>
<proteinExistence type="predicted"/>